<dbReference type="Proteomes" id="UP000053105">
    <property type="component" value="Unassembled WGS sequence"/>
</dbReference>
<evidence type="ECO:0000313" key="2">
    <source>
        <dbReference type="Proteomes" id="UP000053105"/>
    </source>
</evidence>
<organism evidence="1 2">
    <name type="scientific">Melipona quadrifasciata</name>
    <dbReference type="NCBI Taxonomy" id="166423"/>
    <lineage>
        <taxon>Eukaryota</taxon>
        <taxon>Metazoa</taxon>
        <taxon>Ecdysozoa</taxon>
        <taxon>Arthropoda</taxon>
        <taxon>Hexapoda</taxon>
        <taxon>Insecta</taxon>
        <taxon>Pterygota</taxon>
        <taxon>Neoptera</taxon>
        <taxon>Endopterygota</taxon>
        <taxon>Hymenoptera</taxon>
        <taxon>Apocrita</taxon>
        <taxon>Aculeata</taxon>
        <taxon>Apoidea</taxon>
        <taxon>Anthophila</taxon>
        <taxon>Apidae</taxon>
        <taxon>Melipona</taxon>
    </lineage>
</organism>
<sequence length="55" mass="6471">MTELTGKLKNFAILQTKNDGRTFVKNDRVDVVYKIGFASLRLKPQKKRIFRKRAM</sequence>
<keyword evidence="2" id="KW-1185">Reference proteome</keyword>
<name>A0A0M8ZMS4_9HYME</name>
<evidence type="ECO:0000313" key="1">
    <source>
        <dbReference type="EMBL" id="KOX67470.1"/>
    </source>
</evidence>
<dbReference type="EMBL" id="KQ436054">
    <property type="protein sequence ID" value="KOX67470.1"/>
    <property type="molecule type" value="Genomic_DNA"/>
</dbReference>
<proteinExistence type="predicted"/>
<dbReference type="AlphaFoldDB" id="A0A0M8ZMS4"/>
<gene>
    <name evidence="1" type="ORF">WN51_08773</name>
</gene>
<protein>
    <submittedName>
        <fullName evidence="1">Uncharacterized protein</fullName>
    </submittedName>
</protein>
<reference evidence="1 2" key="1">
    <citation type="submission" date="2015-07" db="EMBL/GenBank/DDBJ databases">
        <title>The genome of Melipona quadrifasciata.</title>
        <authorList>
            <person name="Pan H."/>
            <person name="Kapheim K."/>
        </authorList>
    </citation>
    <scope>NUCLEOTIDE SEQUENCE [LARGE SCALE GENOMIC DNA]</scope>
    <source>
        <strain evidence="1">0111107301</strain>
        <tissue evidence="1">Whole body</tissue>
    </source>
</reference>
<accession>A0A0M8ZMS4</accession>